<evidence type="ECO:0000313" key="3">
    <source>
        <dbReference type="EnsemblMetazoa" id="XP_006567819"/>
    </source>
</evidence>
<evidence type="ECO:0000256" key="1">
    <source>
        <dbReference type="SAM" id="SignalP"/>
    </source>
</evidence>
<accession>A0A8B6Z4E9</accession>
<keyword evidence="4" id="KW-1185">Reference proteome</keyword>
<accession>A0A7M7GVH4</accession>
<dbReference type="Proteomes" id="UP000005203">
    <property type="component" value="Linkage group LG5"/>
</dbReference>
<evidence type="ECO:0000313" key="4">
    <source>
        <dbReference type="Proteomes" id="UP000005203"/>
    </source>
</evidence>
<protein>
    <submittedName>
        <fullName evidence="5">Uncharacterized protein LOC102656464</fullName>
    </submittedName>
</protein>
<dbReference type="RefSeq" id="XP_006567819.2">
    <property type="nucleotide sequence ID" value="XM_006567756.3"/>
</dbReference>
<dbReference type="EnsemblMetazoa" id="XM_006567756">
    <property type="protein sequence ID" value="XP_006567819"/>
    <property type="gene ID" value="LOC102656464"/>
</dbReference>
<sequence>MHIIMVIFATILIIQSYAIAESREQSSILLDDQAKEKKLTLPFTSTELYQDNIKYYNFPTDYIYRPLQNKKCPLCDTSVLPYCGEKLLHDACCCTDPYTYDLPYQCKLADCRFLHANSCKEHQLIAICCCSDDYRSLLKSFSNV</sequence>
<dbReference type="KEGG" id="ame:102656464"/>
<reference evidence="3" key="1">
    <citation type="submission" date="2021-01" db="UniProtKB">
        <authorList>
            <consortium name="EnsemblMetazoa"/>
        </authorList>
    </citation>
    <scope>IDENTIFICATION</scope>
    <source>
        <strain evidence="3">DH4</strain>
    </source>
</reference>
<dbReference type="OrthoDB" id="8112830at2759"/>
<dbReference type="Pfam" id="PF26644">
    <property type="entry name" value="CCC"/>
    <property type="match status" value="1"/>
</dbReference>
<feature type="chain" id="PRO_5044659631" evidence="1">
    <location>
        <begin position="21"/>
        <end position="144"/>
    </location>
</feature>
<name>A0A7M7GVH4_APIME</name>
<organism evidence="3">
    <name type="scientific">Apis mellifera</name>
    <name type="common">Honeybee</name>
    <dbReference type="NCBI Taxonomy" id="7460"/>
    <lineage>
        <taxon>Eukaryota</taxon>
        <taxon>Metazoa</taxon>
        <taxon>Ecdysozoa</taxon>
        <taxon>Arthropoda</taxon>
        <taxon>Hexapoda</taxon>
        <taxon>Insecta</taxon>
        <taxon>Pterygota</taxon>
        <taxon>Neoptera</taxon>
        <taxon>Endopterygota</taxon>
        <taxon>Hymenoptera</taxon>
        <taxon>Apocrita</taxon>
        <taxon>Aculeata</taxon>
        <taxon>Apoidea</taxon>
        <taxon>Anthophila</taxon>
        <taxon>Apidae</taxon>
        <taxon>Apis</taxon>
    </lineage>
</organism>
<dbReference type="InterPro" id="IPR058250">
    <property type="entry name" value="CCC"/>
</dbReference>
<feature type="domain" description="CCC" evidence="2">
    <location>
        <begin position="68"/>
        <end position="135"/>
    </location>
</feature>
<gene>
    <name evidence="5" type="primary">LOC102656464</name>
</gene>
<feature type="signal peptide" evidence="1">
    <location>
        <begin position="1"/>
        <end position="20"/>
    </location>
</feature>
<proteinExistence type="predicted"/>
<reference evidence="5" key="2">
    <citation type="submission" date="2025-04" db="UniProtKB">
        <authorList>
            <consortium name="RefSeq"/>
        </authorList>
    </citation>
    <scope>IDENTIFICATION</scope>
    <source>
        <strain evidence="5">DH4</strain>
        <tissue evidence="5">Whole body</tissue>
    </source>
</reference>
<dbReference type="GeneID" id="102656464"/>
<evidence type="ECO:0000313" key="5">
    <source>
        <dbReference type="RefSeq" id="XP_006567819.2"/>
    </source>
</evidence>
<dbReference type="AlphaFoldDB" id="A0A7M7GVH4"/>
<keyword evidence="1" id="KW-0732">Signal</keyword>
<evidence type="ECO:0000259" key="2">
    <source>
        <dbReference type="Pfam" id="PF26644"/>
    </source>
</evidence>